<protein>
    <submittedName>
        <fullName evidence="2">Uncharacterized protein</fullName>
    </submittedName>
</protein>
<dbReference type="AlphaFoldDB" id="A0A6J4VV65"/>
<feature type="region of interest" description="Disordered" evidence="1">
    <location>
        <begin position="1"/>
        <end position="84"/>
    </location>
</feature>
<feature type="compositionally biased region" description="Basic residues" evidence="1">
    <location>
        <begin position="24"/>
        <end position="46"/>
    </location>
</feature>
<accession>A0A6J4VV65</accession>
<feature type="region of interest" description="Disordered" evidence="1">
    <location>
        <begin position="115"/>
        <end position="159"/>
    </location>
</feature>
<reference evidence="2" key="1">
    <citation type="submission" date="2020-02" db="EMBL/GenBank/DDBJ databases">
        <authorList>
            <person name="Meier V. D."/>
        </authorList>
    </citation>
    <scope>NUCLEOTIDE SEQUENCE</scope>
    <source>
        <strain evidence="2">AVDCRST_MAG19</strain>
    </source>
</reference>
<proteinExistence type="predicted"/>
<feature type="non-terminal residue" evidence="2">
    <location>
        <position position="1"/>
    </location>
</feature>
<gene>
    <name evidence="2" type="ORF">AVDCRST_MAG19-4886</name>
</gene>
<sequence>GRRALRRPDPRPGRPRRLPPPPPRRPRRRRRRPPRRAPNRGRRGPRRAGGLPQDRGPAEAPALRPPGQGAQRAALRRRAVPDRHVLLRRPAPGLLPHRLRMLQPRPRHRLLLRRRQPLRKADRRRRRRPRLLPGGAPVGHLHRGGPLLPGGDAGERGGRLGQRAVLPRGAVVRRRLLRRRGPGLRRPRHADVLHRGGHVRHCLLPAGRVLRRRPVQGLPIGGDAVRRRVLRQARGLPGRGLRRGLPLGERRGPQRELRRLRGGRRYPVPLQRLRHAVPVGRGLLLGRLPLRGDHLRRPRLL</sequence>
<dbReference type="EMBL" id="CADCWL010000259">
    <property type="protein sequence ID" value="CAA9586363.1"/>
    <property type="molecule type" value="Genomic_DNA"/>
</dbReference>
<feature type="non-terminal residue" evidence="2">
    <location>
        <position position="301"/>
    </location>
</feature>
<evidence type="ECO:0000256" key="1">
    <source>
        <dbReference type="SAM" id="MobiDB-lite"/>
    </source>
</evidence>
<feature type="compositionally biased region" description="Basic and acidic residues" evidence="1">
    <location>
        <begin position="1"/>
        <end position="12"/>
    </location>
</feature>
<evidence type="ECO:0000313" key="2">
    <source>
        <dbReference type="EMBL" id="CAA9586363.1"/>
    </source>
</evidence>
<feature type="compositionally biased region" description="Basic residues" evidence="1">
    <location>
        <begin position="115"/>
        <end position="130"/>
    </location>
</feature>
<organism evidence="2">
    <name type="scientific">uncultured Thermomicrobiales bacterium</name>
    <dbReference type="NCBI Taxonomy" id="1645740"/>
    <lineage>
        <taxon>Bacteria</taxon>
        <taxon>Pseudomonadati</taxon>
        <taxon>Thermomicrobiota</taxon>
        <taxon>Thermomicrobia</taxon>
        <taxon>Thermomicrobiales</taxon>
        <taxon>environmental samples</taxon>
    </lineage>
</organism>
<name>A0A6J4VV65_9BACT</name>